<organism evidence="5 6">
    <name type="scientific">Hoylesella timonensis</name>
    <dbReference type="NCBI Taxonomy" id="386414"/>
    <lineage>
        <taxon>Bacteria</taxon>
        <taxon>Pseudomonadati</taxon>
        <taxon>Bacteroidota</taxon>
        <taxon>Bacteroidia</taxon>
        <taxon>Bacteroidales</taxon>
        <taxon>Prevotellaceae</taxon>
        <taxon>Hoylesella</taxon>
    </lineage>
</organism>
<dbReference type="InterPro" id="IPR012337">
    <property type="entry name" value="RNaseH-like_sf"/>
</dbReference>
<feature type="domain" description="Exonuclease" evidence="4">
    <location>
        <begin position="2"/>
        <end position="189"/>
    </location>
</feature>
<gene>
    <name evidence="5" type="ORF">BFS16_00670</name>
</gene>
<dbReference type="Gene3D" id="3.30.420.10">
    <property type="entry name" value="Ribonuclease H-like superfamily/Ribonuclease H"/>
    <property type="match status" value="1"/>
</dbReference>
<protein>
    <submittedName>
        <fullName evidence="5">DNA polymerase III subunit epsilon</fullName>
    </submittedName>
</protein>
<dbReference type="AlphaFoldDB" id="A0A2K0XPI3"/>
<dbReference type="EMBL" id="NBAX01000001">
    <property type="protein sequence ID" value="PNP96431.1"/>
    <property type="molecule type" value="Genomic_DNA"/>
</dbReference>
<dbReference type="SMART" id="SM00479">
    <property type="entry name" value="EXOIII"/>
    <property type="match status" value="1"/>
</dbReference>
<evidence type="ECO:0000259" key="4">
    <source>
        <dbReference type="SMART" id="SM00479"/>
    </source>
</evidence>
<name>A0A2K0XPI3_9BACT</name>
<dbReference type="Proteomes" id="UP000236634">
    <property type="component" value="Unassembled WGS sequence"/>
</dbReference>
<proteinExistence type="predicted"/>
<keyword evidence="2" id="KW-0378">Hydrolase</keyword>
<evidence type="ECO:0000256" key="3">
    <source>
        <dbReference type="ARBA" id="ARBA00022839"/>
    </source>
</evidence>
<dbReference type="GO" id="GO:0008408">
    <property type="term" value="F:3'-5' exonuclease activity"/>
    <property type="evidence" value="ECO:0007669"/>
    <property type="project" value="TreeGrafter"/>
</dbReference>
<sequence length="189" mass="21807">MKLLFYDMETTGLDIEKHGVLQISGRVVIDGAIIETFDFKVAPHDGAEYDPDALAVGNVTKEAVEAYSPMAEVFDKFIDMLNKYVNKYDKKDKFFLVGYNNRHFDDQFLRKWFERNDSKYFGSYFWSNSFDCLVLATPFLASKRYLMVDFKQATVAQELGIGVEENKLHDAAYDIDLCAKIYDKVCGKY</sequence>
<dbReference type="RefSeq" id="WP_103002383.1">
    <property type="nucleotide sequence ID" value="NZ_NBAX01000001.1"/>
</dbReference>
<accession>A0A2K0XPI3</accession>
<evidence type="ECO:0000313" key="6">
    <source>
        <dbReference type="Proteomes" id="UP000236634"/>
    </source>
</evidence>
<dbReference type="InterPro" id="IPR036397">
    <property type="entry name" value="RNaseH_sf"/>
</dbReference>
<dbReference type="SUPFAM" id="SSF53098">
    <property type="entry name" value="Ribonuclease H-like"/>
    <property type="match status" value="1"/>
</dbReference>
<keyword evidence="1" id="KW-0540">Nuclease</keyword>
<evidence type="ECO:0000313" key="5">
    <source>
        <dbReference type="EMBL" id="PNP96431.1"/>
    </source>
</evidence>
<reference evidence="5 6" key="1">
    <citation type="submission" date="2017-03" db="EMBL/GenBank/DDBJ databases">
        <authorList>
            <person name="Afonso C.L."/>
            <person name="Miller P.J."/>
            <person name="Scott M.A."/>
            <person name="Spackman E."/>
            <person name="Goraichik I."/>
            <person name="Dimitrov K.M."/>
            <person name="Suarez D.L."/>
            <person name="Swayne D.E."/>
        </authorList>
    </citation>
    <scope>NUCLEOTIDE SEQUENCE [LARGE SCALE GENOMIC DNA]</scope>
    <source>
        <strain evidence="5 6">DNF00076</strain>
    </source>
</reference>
<dbReference type="PANTHER" id="PTHR30231:SF4">
    <property type="entry name" value="PROTEIN NEN2"/>
    <property type="match status" value="1"/>
</dbReference>
<dbReference type="CDD" id="cd06127">
    <property type="entry name" value="DEDDh"/>
    <property type="match status" value="1"/>
</dbReference>
<evidence type="ECO:0000256" key="1">
    <source>
        <dbReference type="ARBA" id="ARBA00022722"/>
    </source>
</evidence>
<keyword evidence="3" id="KW-0269">Exonuclease</keyword>
<dbReference type="GO" id="GO:0006259">
    <property type="term" value="P:DNA metabolic process"/>
    <property type="evidence" value="ECO:0007669"/>
    <property type="project" value="UniProtKB-ARBA"/>
</dbReference>
<dbReference type="GO" id="GO:0003676">
    <property type="term" value="F:nucleic acid binding"/>
    <property type="evidence" value="ECO:0007669"/>
    <property type="project" value="InterPro"/>
</dbReference>
<dbReference type="PANTHER" id="PTHR30231">
    <property type="entry name" value="DNA POLYMERASE III SUBUNIT EPSILON"/>
    <property type="match status" value="1"/>
</dbReference>
<comment type="caution">
    <text evidence="5">The sequence shown here is derived from an EMBL/GenBank/DDBJ whole genome shotgun (WGS) entry which is preliminary data.</text>
</comment>
<evidence type="ECO:0000256" key="2">
    <source>
        <dbReference type="ARBA" id="ARBA00022801"/>
    </source>
</evidence>
<dbReference type="Pfam" id="PF00929">
    <property type="entry name" value="RNase_T"/>
    <property type="match status" value="1"/>
</dbReference>
<dbReference type="InterPro" id="IPR013520">
    <property type="entry name" value="Ribonucl_H"/>
</dbReference>